<evidence type="ECO:0000256" key="1">
    <source>
        <dbReference type="SAM" id="Phobius"/>
    </source>
</evidence>
<dbReference type="AlphaFoldDB" id="A0A4R2J1U5"/>
<proteinExistence type="predicted"/>
<dbReference type="Proteomes" id="UP000295573">
    <property type="component" value="Unassembled WGS sequence"/>
</dbReference>
<name>A0A4R2J1U5_9ACTN</name>
<sequence length="219" mass="23491">MLPQSFLGQFGDRIVVQPFIALLGPIGFVVPFLMGLWAGRRRILERPAEHVMLLVSTAIIGITVAVLGALPVSLIIGGVIDPPSDHTLSLIGSMHDSSGVFGGFGYAALIVLIAMRLGDRQGPITLAIAAVGQRSLTCYLAQSVVWAVVFTPYLLDLSRTLSTATTALLAIATWLATVLLADRMRRVGYRGPFELLIRRITYQPSMTSATRSRSSGSRA</sequence>
<keyword evidence="1" id="KW-0472">Membrane</keyword>
<dbReference type="InterPro" id="IPR052529">
    <property type="entry name" value="Bact_Transport_Assoc"/>
</dbReference>
<keyword evidence="4" id="KW-1185">Reference proteome</keyword>
<accession>A0A4R2J1U5</accession>
<comment type="caution">
    <text evidence="3">The sequence shown here is derived from an EMBL/GenBank/DDBJ whole genome shotgun (WGS) entry which is preliminary data.</text>
</comment>
<feature type="transmembrane region" description="Helical" evidence="1">
    <location>
        <begin position="97"/>
        <end position="115"/>
    </location>
</feature>
<evidence type="ECO:0000313" key="4">
    <source>
        <dbReference type="Proteomes" id="UP000295573"/>
    </source>
</evidence>
<evidence type="ECO:0000259" key="2">
    <source>
        <dbReference type="Pfam" id="PF04235"/>
    </source>
</evidence>
<feature type="transmembrane region" description="Helical" evidence="1">
    <location>
        <begin position="51"/>
        <end position="77"/>
    </location>
</feature>
<keyword evidence="1" id="KW-1133">Transmembrane helix</keyword>
<evidence type="ECO:0000313" key="3">
    <source>
        <dbReference type="EMBL" id="TCO52191.1"/>
    </source>
</evidence>
<dbReference type="PANTHER" id="PTHR30590">
    <property type="entry name" value="INNER MEMBRANE PROTEIN"/>
    <property type="match status" value="1"/>
</dbReference>
<reference evidence="3 4" key="1">
    <citation type="journal article" date="2015" name="Stand. Genomic Sci.">
        <title>Genomic Encyclopedia of Bacterial and Archaeal Type Strains, Phase III: the genomes of soil and plant-associated and newly described type strains.</title>
        <authorList>
            <person name="Whitman W.B."/>
            <person name="Woyke T."/>
            <person name="Klenk H.P."/>
            <person name="Zhou Y."/>
            <person name="Lilburn T.G."/>
            <person name="Beck B.J."/>
            <person name="De Vos P."/>
            <person name="Vandamme P."/>
            <person name="Eisen J.A."/>
            <person name="Garrity G."/>
            <person name="Hugenholtz P."/>
            <person name="Kyrpides N.C."/>
        </authorList>
    </citation>
    <scope>NUCLEOTIDE SEQUENCE [LARGE SCALE GENOMIC DNA]</scope>
    <source>
        <strain evidence="3 4">VKM Ac-2541</strain>
    </source>
</reference>
<feature type="transmembrane region" description="Helical" evidence="1">
    <location>
        <begin position="161"/>
        <end position="181"/>
    </location>
</feature>
<dbReference type="EMBL" id="SLWR01000001">
    <property type="protein sequence ID" value="TCO52191.1"/>
    <property type="molecule type" value="Genomic_DNA"/>
</dbReference>
<dbReference type="InterPro" id="IPR007349">
    <property type="entry name" value="DUF418"/>
</dbReference>
<feature type="transmembrane region" description="Helical" evidence="1">
    <location>
        <begin position="20"/>
        <end position="39"/>
    </location>
</feature>
<feature type="domain" description="DUF418" evidence="2">
    <location>
        <begin position="38"/>
        <end position="202"/>
    </location>
</feature>
<dbReference type="PANTHER" id="PTHR30590:SF2">
    <property type="entry name" value="INNER MEMBRANE PROTEIN"/>
    <property type="match status" value="1"/>
</dbReference>
<gene>
    <name evidence="3" type="ORF">EV646_1011188</name>
</gene>
<keyword evidence="1" id="KW-0812">Transmembrane</keyword>
<dbReference type="Pfam" id="PF04235">
    <property type="entry name" value="DUF418"/>
    <property type="match status" value="1"/>
</dbReference>
<dbReference type="RefSeq" id="WP_241995328.1">
    <property type="nucleotide sequence ID" value="NZ_SLWR01000001.1"/>
</dbReference>
<protein>
    <submittedName>
        <fullName evidence="3">Uncharacterized protein DUF418</fullName>
    </submittedName>
</protein>
<organism evidence="3 4">
    <name type="scientific">Kribbella antiqua</name>
    <dbReference type="NCBI Taxonomy" id="2512217"/>
    <lineage>
        <taxon>Bacteria</taxon>
        <taxon>Bacillati</taxon>
        <taxon>Actinomycetota</taxon>
        <taxon>Actinomycetes</taxon>
        <taxon>Propionibacteriales</taxon>
        <taxon>Kribbellaceae</taxon>
        <taxon>Kribbella</taxon>
    </lineage>
</organism>